<feature type="compositionally biased region" description="Basic and acidic residues" evidence="2">
    <location>
        <begin position="655"/>
        <end position="665"/>
    </location>
</feature>
<dbReference type="GO" id="GO:0009723">
    <property type="term" value="P:response to ethylene"/>
    <property type="evidence" value="ECO:0007669"/>
    <property type="project" value="TreeGrafter"/>
</dbReference>
<accession>A0A835MTS0</accession>
<dbReference type="Pfam" id="PF01190">
    <property type="entry name" value="Pollen_Ole_e_1"/>
    <property type="match status" value="3"/>
</dbReference>
<dbReference type="EMBL" id="JADGMS010000014">
    <property type="protein sequence ID" value="KAF9669308.1"/>
    <property type="molecule type" value="Genomic_DNA"/>
</dbReference>
<feature type="compositionally biased region" description="Basic and acidic residues" evidence="2">
    <location>
        <begin position="568"/>
        <end position="578"/>
    </location>
</feature>
<sequence>MAPTHSSLTTLSLLLSLLVIASAAGYGYDKKPDSTEPKYRYDPKPQPDLPKPKLTVPEQADGYGSKPYPGKPTIPKQDTVRSNYGYDPKLDVPKPKLTIPKPKYSYDPKPKLTVPKPDTGKPDYEYVPKPKMTLPKPDHVYDPKEKVYDQPKPEVMKPQDGYGKKPNLPKPKFYMPKPSNENEYSPVGVEGLVLCKQGSSYTPVEGAVIRVDCTAVDQYGYRKVPFSCLTEATNAKGYYFKTLPAFGLDDHLKITECKAYLESSPLKTCNVPTNMNYGISVIASAAGYGYDKKPDSTEPKYSYDPKPQPDLPKPGYISNPKPDLPKPKLTVPEQADGYGSKPYPGKPTIPKQDTVRPNYGYDPKLDVPKPKLTLPKPKYSYDPKPKLTVPKPDTGKPDYEYVPKPKMTLPKPDHVYDPKEKVYDQPKPEVMKPQDGYGKKPNLPKPKFYMPKPSNENEYSPVGVEGLVLCKQGSSYTPVEGAVIRVDCTAVDQYGYRKVPFSCLTEATNAKGYYFKTLPAFGLDDHLKITECKAYLESSPLKTCNVPTNMNYGISVITSAAGYGYNKKPDSTEPKYSYDPKPQPHLPKPKLTVPKQTDGYGSKPYPGKPTIPKQDTVRPNYGYDPKLDVPKPKLTISKPKYSYDPKPKLTVPKPDTGKPDYEYVPKPKMTLPKPDHVYDPKEKFYDQPKPEVMKPQDGYAKKPNLPKPKFYIPKPSNENEYSPIGIEGLVLCKQGSNYTPVEGAVIRVACTAVDQYGYRKVPFSCLTEATNAKGYYFKTLPAFGLDDHLKITECKAYLESSPLKTCNVPTNMNYGISGAPLSAYHILHDKKMKLYSMRTFFYTSTKPSSSTPAAY</sequence>
<evidence type="ECO:0000313" key="5">
    <source>
        <dbReference type="Proteomes" id="UP000657918"/>
    </source>
</evidence>
<gene>
    <name evidence="4" type="ORF">SADUNF_Sadunf14G0094100</name>
</gene>
<dbReference type="GO" id="GO:0071944">
    <property type="term" value="C:cell periphery"/>
    <property type="evidence" value="ECO:0007669"/>
    <property type="project" value="TreeGrafter"/>
</dbReference>
<feature type="region of interest" description="Disordered" evidence="2">
    <location>
        <begin position="568"/>
        <end position="679"/>
    </location>
</feature>
<comment type="caution">
    <text evidence="4">The sequence shown here is derived from an EMBL/GenBank/DDBJ whole genome shotgun (WGS) entry which is preliminary data.</text>
</comment>
<keyword evidence="1 3" id="KW-0732">Signal</keyword>
<keyword evidence="5" id="KW-1185">Reference proteome</keyword>
<dbReference type="PANTHER" id="PTHR33470">
    <property type="entry name" value="OS01G0164075 PROTEIN"/>
    <property type="match status" value="1"/>
</dbReference>
<dbReference type="OrthoDB" id="852053at2759"/>
<feature type="compositionally biased region" description="Basic and acidic residues" evidence="2">
    <location>
        <begin position="294"/>
        <end position="303"/>
    </location>
</feature>
<feature type="compositionally biased region" description="Basic and acidic residues" evidence="2">
    <location>
        <begin position="411"/>
        <end position="432"/>
    </location>
</feature>
<feature type="chain" id="PRO_5033058801" evidence="3">
    <location>
        <begin position="24"/>
        <end position="855"/>
    </location>
</feature>
<feature type="region of interest" description="Disordered" evidence="2">
    <location>
        <begin position="26"/>
        <end position="171"/>
    </location>
</feature>
<organism evidence="4 5">
    <name type="scientific">Salix dunnii</name>
    <dbReference type="NCBI Taxonomy" id="1413687"/>
    <lineage>
        <taxon>Eukaryota</taxon>
        <taxon>Viridiplantae</taxon>
        <taxon>Streptophyta</taxon>
        <taxon>Embryophyta</taxon>
        <taxon>Tracheophyta</taxon>
        <taxon>Spermatophyta</taxon>
        <taxon>Magnoliopsida</taxon>
        <taxon>eudicotyledons</taxon>
        <taxon>Gunneridae</taxon>
        <taxon>Pentapetalae</taxon>
        <taxon>rosids</taxon>
        <taxon>fabids</taxon>
        <taxon>Malpighiales</taxon>
        <taxon>Salicaceae</taxon>
        <taxon>Saliceae</taxon>
        <taxon>Salix</taxon>
    </lineage>
</organism>
<dbReference type="PANTHER" id="PTHR33470:SF40">
    <property type="entry name" value="PROTEIN SEED AND ROOT HAIR PROTECTIVE PROTEIN"/>
    <property type="match status" value="1"/>
</dbReference>
<feature type="region of interest" description="Disordered" evidence="2">
    <location>
        <begin position="294"/>
        <end position="446"/>
    </location>
</feature>
<feature type="compositionally biased region" description="Basic and acidic residues" evidence="2">
    <location>
        <begin position="28"/>
        <end position="45"/>
    </location>
</feature>
<evidence type="ECO:0000313" key="4">
    <source>
        <dbReference type="EMBL" id="KAF9669308.1"/>
    </source>
</evidence>
<feature type="compositionally biased region" description="Basic and acidic residues" evidence="2">
    <location>
        <begin position="118"/>
        <end position="128"/>
    </location>
</feature>
<dbReference type="AlphaFoldDB" id="A0A835MTS0"/>
<dbReference type="Proteomes" id="UP000657918">
    <property type="component" value="Unassembled WGS sequence"/>
</dbReference>
<evidence type="ECO:0000256" key="1">
    <source>
        <dbReference type="ARBA" id="ARBA00022729"/>
    </source>
</evidence>
<evidence type="ECO:0000256" key="2">
    <source>
        <dbReference type="SAM" id="MobiDB-lite"/>
    </source>
</evidence>
<feature type="compositionally biased region" description="Basic and acidic residues" evidence="2">
    <location>
        <begin position="393"/>
        <end position="403"/>
    </location>
</feature>
<feature type="signal peptide" evidence="3">
    <location>
        <begin position="1"/>
        <end position="23"/>
    </location>
</feature>
<protein>
    <submittedName>
        <fullName evidence="4">Uncharacterized protein</fullName>
    </submittedName>
</protein>
<evidence type="ECO:0000256" key="3">
    <source>
        <dbReference type="SAM" id="SignalP"/>
    </source>
</evidence>
<feature type="compositionally biased region" description="Basic and acidic residues" evidence="2">
    <location>
        <begin position="136"/>
        <end position="157"/>
    </location>
</feature>
<proteinExistence type="predicted"/>
<reference evidence="4 5" key="1">
    <citation type="submission" date="2020-10" db="EMBL/GenBank/DDBJ databases">
        <title>Plant Genome Project.</title>
        <authorList>
            <person name="Zhang R.-G."/>
        </authorList>
    </citation>
    <scope>NUCLEOTIDE SEQUENCE [LARGE SCALE GENOMIC DNA]</scope>
    <source>
        <strain evidence="4">FAFU-HL-1</strain>
        <tissue evidence="4">Leaf</tissue>
    </source>
</reference>
<name>A0A835MTS0_9ROSI</name>